<evidence type="ECO:0000313" key="13">
    <source>
        <dbReference type="Ensembl" id="ENSLBEP00000018756.1"/>
    </source>
</evidence>
<accession>A0A3Q3FF12</accession>
<evidence type="ECO:0000256" key="3">
    <source>
        <dbReference type="ARBA" id="ARBA00022692"/>
    </source>
</evidence>
<evidence type="ECO:0000256" key="2">
    <source>
        <dbReference type="ARBA" id="ARBA00007717"/>
    </source>
</evidence>
<dbReference type="STRING" id="56723.ENSLBEP00000018756"/>
<keyword evidence="7 11" id="KW-0472">Membrane</keyword>
<keyword evidence="14" id="KW-1185">Reference proteome</keyword>
<dbReference type="Ensembl" id="ENSLBET00000019784.1">
    <property type="protein sequence ID" value="ENSLBEP00000018756.1"/>
    <property type="gene ID" value="ENSLBEG00000014415.1"/>
</dbReference>
<organism evidence="13 14">
    <name type="scientific">Labrus bergylta</name>
    <name type="common">ballan wrasse</name>
    <dbReference type="NCBI Taxonomy" id="56723"/>
    <lineage>
        <taxon>Eukaryota</taxon>
        <taxon>Metazoa</taxon>
        <taxon>Chordata</taxon>
        <taxon>Craniata</taxon>
        <taxon>Vertebrata</taxon>
        <taxon>Euteleostomi</taxon>
        <taxon>Actinopterygii</taxon>
        <taxon>Neopterygii</taxon>
        <taxon>Teleostei</taxon>
        <taxon>Neoteleostei</taxon>
        <taxon>Acanthomorphata</taxon>
        <taxon>Eupercaria</taxon>
        <taxon>Labriformes</taxon>
        <taxon>Labridae</taxon>
        <taxon>Labrus</taxon>
    </lineage>
</organism>
<evidence type="ECO:0000259" key="12">
    <source>
        <dbReference type="Pfam" id="PF04389"/>
    </source>
</evidence>
<reference evidence="13" key="2">
    <citation type="submission" date="2025-09" db="UniProtKB">
        <authorList>
            <consortium name="Ensembl"/>
        </authorList>
    </citation>
    <scope>IDENTIFICATION</scope>
</reference>
<evidence type="ECO:0000256" key="6">
    <source>
        <dbReference type="ARBA" id="ARBA00022989"/>
    </source>
</evidence>
<comment type="similarity">
    <text evidence="2">Belongs to the nicastrin family.</text>
</comment>
<dbReference type="AlphaFoldDB" id="A0A3Q3FF12"/>
<dbReference type="InterPro" id="IPR016574">
    <property type="entry name" value="Nicalin"/>
</dbReference>
<evidence type="ECO:0000256" key="1">
    <source>
        <dbReference type="ARBA" id="ARBA00004389"/>
    </source>
</evidence>
<keyword evidence="6 11" id="KW-1133">Transmembrane helix</keyword>
<dbReference type="InterPro" id="IPR007484">
    <property type="entry name" value="Peptidase_M28"/>
</dbReference>
<evidence type="ECO:0000256" key="10">
    <source>
        <dbReference type="SAM" id="MobiDB-lite"/>
    </source>
</evidence>
<dbReference type="Proteomes" id="UP000261660">
    <property type="component" value="Unplaced"/>
</dbReference>
<keyword evidence="4" id="KW-0732">Signal</keyword>
<dbReference type="GeneTree" id="ENSGT00500000044945"/>
<name>A0A3Q3FF12_9LABR</name>
<keyword evidence="5" id="KW-0256">Endoplasmic reticulum</keyword>
<evidence type="ECO:0000256" key="8">
    <source>
        <dbReference type="ARBA" id="ARBA00023180"/>
    </source>
</evidence>
<dbReference type="PIRSF" id="PIRSF011018">
    <property type="entry name" value="Nicalin"/>
    <property type="match status" value="1"/>
</dbReference>
<feature type="domain" description="Peptidase M28" evidence="12">
    <location>
        <begin position="214"/>
        <end position="369"/>
    </location>
</feature>
<evidence type="ECO:0000256" key="4">
    <source>
        <dbReference type="ARBA" id="ARBA00022729"/>
    </source>
</evidence>
<sequence length="576" mass="64348">MFEEASEVFDNMFKSSFPLTFIVFIPAVLILVSPLPAEAAHEFTVYRMQQYDLQGQPYGTRNAILNTEARTVEAEVLSRRCVIMRLADFSYEEYQKALRQSAGAVVIILPKNMSAVPQDIVQQFMELEPEMLATETIVPVYFAMEDDELLSIYTQTLTSSSSQGSLSAAEVLLHTATANGFQMVTSGAQSKAISDWAITSLEGRLAGVGGEDLPTIVVVAHYDSFGVAPWLSYGADSNGSGVSMLLELARLFSKLYTYKRTHAAYNLLFFVSGGGKFNYQGTKRWLEDNLDHTDSSLLQDNVAFVLCLDTLGNGDSMHLHVSKPPKEGTPQYSLLKELEMVVSSQYPEVKFSMVHKKINLADDMLAWEHERFGIRRLPAFTLSHLPSHRLAQRSSIMDVRSVSPSSRHGAGEPPAGPHVDVKKLSRNTKLVAEALARVIYNLTEKGAPGDLKIFTEQMVQEEQLSAVVDWLTAQPRAAQLVDKDSSVVSTLEYHLGHYLKDVKRHYVKADKRDPEFVFYDQLKQTMNAYRVKPAIFDLLLAVCIAAYLGMMYLAIQNFGILYSVVRRITQPKTKTH</sequence>
<dbReference type="InParanoid" id="A0A3Q3FF12"/>
<keyword evidence="3 11" id="KW-0812">Transmembrane</keyword>
<reference evidence="13" key="1">
    <citation type="submission" date="2025-08" db="UniProtKB">
        <authorList>
            <consortium name="Ensembl"/>
        </authorList>
    </citation>
    <scope>IDENTIFICATION</scope>
</reference>
<dbReference type="CTD" id="56926"/>
<dbReference type="FunFam" id="3.40.630.10:FF:000021">
    <property type="entry name" value="Nicalin"/>
    <property type="match status" value="1"/>
</dbReference>
<evidence type="ECO:0000256" key="5">
    <source>
        <dbReference type="ARBA" id="ARBA00022824"/>
    </source>
</evidence>
<dbReference type="GeneID" id="109999452"/>
<feature type="region of interest" description="Disordered" evidence="10">
    <location>
        <begin position="396"/>
        <end position="420"/>
    </location>
</feature>
<evidence type="ECO:0000256" key="7">
    <source>
        <dbReference type="ARBA" id="ARBA00023136"/>
    </source>
</evidence>
<dbReference type="Gene3D" id="3.40.630.10">
    <property type="entry name" value="Zn peptidases"/>
    <property type="match status" value="1"/>
</dbReference>
<dbReference type="Pfam" id="PF04389">
    <property type="entry name" value="Peptidase_M28"/>
    <property type="match status" value="1"/>
</dbReference>
<evidence type="ECO:0000256" key="9">
    <source>
        <dbReference type="ARBA" id="ARBA00034873"/>
    </source>
</evidence>
<proteinExistence type="inferred from homology"/>
<dbReference type="SUPFAM" id="SSF53187">
    <property type="entry name" value="Zn-dependent exopeptidases"/>
    <property type="match status" value="1"/>
</dbReference>
<comment type="subcellular location">
    <subcellularLocation>
        <location evidence="1">Endoplasmic reticulum membrane</location>
        <topology evidence="1">Single-pass membrane protein</topology>
    </subcellularLocation>
</comment>
<evidence type="ECO:0000256" key="11">
    <source>
        <dbReference type="SAM" id="Phobius"/>
    </source>
</evidence>
<feature type="transmembrane region" description="Helical" evidence="11">
    <location>
        <begin position="538"/>
        <end position="565"/>
    </location>
</feature>
<evidence type="ECO:0000313" key="14">
    <source>
        <dbReference type="Proteomes" id="UP000261660"/>
    </source>
</evidence>
<dbReference type="GO" id="GO:0048484">
    <property type="term" value="P:enteric nervous system development"/>
    <property type="evidence" value="ECO:0007669"/>
    <property type="project" value="Ensembl"/>
</dbReference>
<dbReference type="PANTHER" id="PTHR31826">
    <property type="entry name" value="NICALIN"/>
    <property type="match status" value="1"/>
</dbReference>
<dbReference type="GO" id="GO:0003140">
    <property type="term" value="P:determination of left/right asymmetry in lateral mesoderm"/>
    <property type="evidence" value="ECO:0007669"/>
    <property type="project" value="Ensembl"/>
</dbReference>
<keyword evidence="8" id="KW-0325">Glycoprotein</keyword>
<dbReference type="GO" id="GO:0005789">
    <property type="term" value="C:endoplasmic reticulum membrane"/>
    <property type="evidence" value="ECO:0007669"/>
    <property type="project" value="UniProtKB-SubCell"/>
</dbReference>
<dbReference type="FunCoup" id="A0A3Q3FF12">
    <property type="interactions" value="1543"/>
</dbReference>
<dbReference type="RefSeq" id="XP_020510162.1">
    <property type="nucleotide sequence ID" value="XM_020654506.3"/>
</dbReference>
<dbReference type="GO" id="GO:1900108">
    <property type="term" value="P:negative regulation of nodal signaling pathway"/>
    <property type="evidence" value="ECO:0007669"/>
    <property type="project" value="Ensembl"/>
</dbReference>
<protein>
    <recommendedName>
        <fullName evidence="9">BOS complex subunit NCLN</fullName>
    </recommendedName>
</protein>
<dbReference type="CDD" id="cd03882">
    <property type="entry name" value="M28_nicalin_like"/>
    <property type="match status" value="1"/>
</dbReference>